<accession>A0AAN7YZ34</accession>
<dbReference type="GO" id="GO:0015937">
    <property type="term" value="P:coenzyme A biosynthetic process"/>
    <property type="evidence" value="ECO:0007669"/>
    <property type="project" value="UniProtKB-ARBA"/>
</dbReference>
<sequence length="392" mass="44517">MTEIEENFFNSVDLHKDYTDDLNRVLNFKERAIKNNAKVILITSGGTIVPFEKNMVRFLDNFSGGNRGATTAEYFLQKGYYVLFLSRKNSLQPFVKNLMLHETNFFTYLGINENDGGNGRNHSCSGGGGGGGGCGGNESLSFDSDRDPRLSPSLDVVKNHVCIGEAYYYEVSKEYLKWKKYYEAGSLERVNFETVGEYLYLLKNISIELSVLKSNLIVYAAAAVSDFYIPLNNMAKHKIQSKNQSLTITLDPVPKMIKFLVDNWCPNSYIVTFKLETDQTILNEKCLASLANYKHQLVIGNLLSDYRNWVIFHQQSKEPFIVKRELTNFQIQQKQQQLNSSLSSSSSSSSVSSKNNIINEQQKQPIGVDHPIEYNIGEKLIELHKQFIIKNN</sequence>
<gene>
    <name evidence="3" type="ORF">RB653_006438</name>
</gene>
<evidence type="ECO:0000313" key="4">
    <source>
        <dbReference type="Proteomes" id="UP001344447"/>
    </source>
</evidence>
<protein>
    <recommendedName>
        <fullName evidence="2">DNA/pantothenate metabolism flavoprotein C-terminal domain-containing protein</fullName>
    </recommendedName>
</protein>
<keyword evidence="4" id="KW-1185">Reference proteome</keyword>
<feature type="domain" description="DNA/pantothenate metabolism flavoprotein C-terminal" evidence="2">
    <location>
        <begin position="213"/>
        <end position="335"/>
    </location>
</feature>
<organism evidence="3 4">
    <name type="scientific">Dictyostelium firmibasis</name>
    <dbReference type="NCBI Taxonomy" id="79012"/>
    <lineage>
        <taxon>Eukaryota</taxon>
        <taxon>Amoebozoa</taxon>
        <taxon>Evosea</taxon>
        <taxon>Eumycetozoa</taxon>
        <taxon>Dictyostelia</taxon>
        <taxon>Dictyosteliales</taxon>
        <taxon>Dictyosteliaceae</taxon>
        <taxon>Dictyostelium</taxon>
    </lineage>
</organism>
<dbReference type="GO" id="GO:0003824">
    <property type="term" value="F:catalytic activity"/>
    <property type="evidence" value="ECO:0007669"/>
    <property type="project" value="UniProtKB-ARBA"/>
</dbReference>
<dbReference type="Proteomes" id="UP001344447">
    <property type="component" value="Unassembled WGS sequence"/>
</dbReference>
<name>A0AAN7YZ34_9MYCE</name>
<evidence type="ECO:0000259" key="2">
    <source>
        <dbReference type="Pfam" id="PF04127"/>
    </source>
</evidence>
<dbReference type="Pfam" id="PF04127">
    <property type="entry name" value="DFP"/>
    <property type="match status" value="1"/>
</dbReference>
<proteinExistence type="inferred from homology"/>
<evidence type="ECO:0000256" key="1">
    <source>
        <dbReference type="ARBA" id="ARBA00005703"/>
    </source>
</evidence>
<dbReference type="Gene3D" id="3.40.50.10300">
    <property type="entry name" value="CoaB-like"/>
    <property type="match status" value="1"/>
</dbReference>
<dbReference type="AlphaFoldDB" id="A0AAN7YZ34"/>
<dbReference type="InterPro" id="IPR007085">
    <property type="entry name" value="DNA/pantothenate-metab_flavo_C"/>
</dbReference>
<dbReference type="SUPFAM" id="SSF102645">
    <property type="entry name" value="CoaB-like"/>
    <property type="match status" value="2"/>
</dbReference>
<dbReference type="InterPro" id="IPR035929">
    <property type="entry name" value="CoaB-like_sf"/>
</dbReference>
<comment type="similarity">
    <text evidence="1">Belongs to the PPC synthetase family.</text>
</comment>
<reference evidence="3 4" key="1">
    <citation type="submission" date="2023-11" db="EMBL/GenBank/DDBJ databases">
        <title>Dfirmibasis_genome.</title>
        <authorList>
            <person name="Edelbroek B."/>
            <person name="Kjellin J."/>
            <person name="Jerlstrom-Hultqvist J."/>
            <person name="Soderbom F."/>
        </authorList>
    </citation>
    <scope>NUCLEOTIDE SEQUENCE [LARGE SCALE GENOMIC DNA]</scope>
    <source>
        <strain evidence="3 4">TNS-C-14</strain>
    </source>
</reference>
<dbReference type="EMBL" id="JAVFKY010000001">
    <property type="protein sequence ID" value="KAK5584821.1"/>
    <property type="molecule type" value="Genomic_DNA"/>
</dbReference>
<dbReference type="PANTHER" id="PTHR12290">
    <property type="entry name" value="CORNICHON-RELATED"/>
    <property type="match status" value="1"/>
</dbReference>
<comment type="caution">
    <text evidence="3">The sequence shown here is derived from an EMBL/GenBank/DDBJ whole genome shotgun (WGS) entry which is preliminary data.</text>
</comment>
<evidence type="ECO:0000313" key="3">
    <source>
        <dbReference type="EMBL" id="KAK5584821.1"/>
    </source>
</evidence>